<organism evidence="1 3">
    <name type="scientific">Rubus argutus</name>
    <name type="common">Southern blackberry</name>
    <dbReference type="NCBI Taxonomy" id="59490"/>
    <lineage>
        <taxon>Eukaryota</taxon>
        <taxon>Viridiplantae</taxon>
        <taxon>Streptophyta</taxon>
        <taxon>Embryophyta</taxon>
        <taxon>Tracheophyta</taxon>
        <taxon>Spermatophyta</taxon>
        <taxon>Magnoliopsida</taxon>
        <taxon>eudicotyledons</taxon>
        <taxon>Gunneridae</taxon>
        <taxon>Pentapetalae</taxon>
        <taxon>rosids</taxon>
        <taxon>fabids</taxon>
        <taxon>Rosales</taxon>
        <taxon>Rosaceae</taxon>
        <taxon>Rosoideae</taxon>
        <taxon>Rosoideae incertae sedis</taxon>
        <taxon>Rubus</taxon>
    </lineage>
</organism>
<dbReference type="Proteomes" id="UP001457282">
    <property type="component" value="Unassembled WGS sequence"/>
</dbReference>
<protein>
    <submittedName>
        <fullName evidence="1">Uncharacterized protein</fullName>
    </submittedName>
</protein>
<accession>A0AAW1X6A1</accession>
<comment type="caution">
    <text evidence="1">The sequence shown here is derived from an EMBL/GenBank/DDBJ whole genome shotgun (WGS) entry which is preliminary data.</text>
</comment>
<evidence type="ECO:0000313" key="1">
    <source>
        <dbReference type="EMBL" id="KAK9932345.1"/>
    </source>
</evidence>
<reference evidence="1 3" key="1">
    <citation type="journal article" date="2023" name="G3 (Bethesda)">
        <title>A chromosome-length genome assembly and annotation of blackberry (Rubus argutus, cv. 'Hillquist').</title>
        <authorList>
            <person name="Bruna T."/>
            <person name="Aryal R."/>
            <person name="Dudchenko O."/>
            <person name="Sargent D.J."/>
            <person name="Mead D."/>
            <person name="Buti M."/>
            <person name="Cavallini A."/>
            <person name="Hytonen T."/>
            <person name="Andres J."/>
            <person name="Pham M."/>
            <person name="Weisz D."/>
            <person name="Mascagni F."/>
            <person name="Usai G."/>
            <person name="Natali L."/>
            <person name="Bassil N."/>
            <person name="Fernandez G.E."/>
            <person name="Lomsadze A."/>
            <person name="Armour M."/>
            <person name="Olukolu B."/>
            <person name="Poorten T."/>
            <person name="Britton C."/>
            <person name="Davik J."/>
            <person name="Ashrafi H."/>
            <person name="Aiden E.L."/>
            <person name="Borodovsky M."/>
            <person name="Worthington M."/>
        </authorList>
    </citation>
    <scope>NUCLEOTIDE SEQUENCE [LARGE SCALE GENOMIC DNA]</scope>
    <source>
        <strain evidence="1">PI 553951</strain>
    </source>
</reference>
<dbReference type="AlphaFoldDB" id="A0AAW1X6A1"/>
<evidence type="ECO:0000313" key="3">
    <source>
        <dbReference type="Proteomes" id="UP001457282"/>
    </source>
</evidence>
<dbReference type="EMBL" id="JBEDUW010000004">
    <property type="protein sequence ID" value="KAK9932345.1"/>
    <property type="molecule type" value="Genomic_DNA"/>
</dbReference>
<gene>
    <name evidence="1" type="ORF">M0R45_019585</name>
    <name evidence="2" type="ORF">M0R45_019588</name>
</gene>
<proteinExistence type="predicted"/>
<sequence length="89" mass="9658">MVIWGAGNRDGLDWKCTVLSGDAGTVWAAANMVRTRRRRAGQDTGLNSSFETAMVVASGGRNGGGALPSSGLKARRCWVWLRSKHRRLQ</sequence>
<evidence type="ECO:0000313" key="2">
    <source>
        <dbReference type="EMBL" id="KAK9932348.1"/>
    </source>
</evidence>
<keyword evidence="3" id="KW-1185">Reference proteome</keyword>
<name>A0AAW1X6A1_RUBAR</name>
<dbReference type="EMBL" id="JBEDUW010000004">
    <property type="protein sequence ID" value="KAK9932348.1"/>
    <property type="molecule type" value="Genomic_DNA"/>
</dbReference>